<dbReference type="OrthoDB" id="9787207at2"/>
<name>A0A4Q2IZ46_9SPHN</name>
<evidence type="ECO:0000313" key="1">
    <source>
        <dbReference type="EMBL" id="RXZ34461.1"/>
    </source>
</evidence>
<dbReference type="AlphaFoldDB" id="A0A4Q2IZ46"/>
<comment type="caution">
    <text evidence="1">The sequence shown here is derived from an EMBL/GenBank/DDBJ whole genome shotgun (WGS) entry which is preliminary data.</text>
</comment>
<accession>A0A4Q2IZ46</accession>
<protein>
    <submittedName>
        <fullName evidence="1">Winged helix-turn-helix domain-containing protein</fullName>
    </submittedName>
</protein>
<dbReference type="EMBL" id="SDPT01000001">
    <property type="protein sequence ID" value="RXZ34461.1"/>
    <property type="molecule type" value="Genomic_DNA"/>
</dbReference>
<sequence>MTVELSVQEARRIALTAQGFNARERDGAVGPARVRRTIAKLGLLQIDSVNVLTRVHYLPLFSRLGAYDRALLDTLLAERPKRFFEYWGHEASVLPIDCHPLLRWRMARARAGRGIWRPLEPFAGARRAEAEALLARIASEGPLAASDLAGRARAKGMWVWSDGKHALEWLFWAGLVAATHRRGNFERVYDLPERVLPRAILDRPTPTGEEARRELLARSARALGIATAGDLRDYYRIPAADAPQPIAELVEEGTIVPVRVRGWRQQAYLYRDARAGRRANGPALLSPFDPLVWNRDRTERLFGFRYRLEIYTPAHKREHGYYVLPFLLDGALVARVDLKAERRSGRLVVQQASIEPNAPAATPEALRAELQRLAGWLDLRGPDEGREPPAV</sequence>
<dbReference type="PANTHER" id="PTHR30528">
    <property type="entry name" value="CYTOPLASMIC PROTEIN"/>
    <property type="match status" value="1"/>
</dbReference>
<dbReference type="Pfam" id="PF06224">
    <property type="entry name" value="AlkZ-like"/>
    <property type="match status" value="1"/>
</dbReference>
<dbReference type="Proteomes" id="UP000292347">
    <property type="component" value="Unassembled WGS sequence"/>
</dbReference>
<evidence type="ECO:0000313" key="2">
    <source>
        <dbReference type="Proteomes" id="UP000292347"/>
    </source>
</evidence>
<keyword evidence="2" id="KW-1185">Reference proteome</keyword>
<organism evidence="1 2">
    <name type="scientific">Sphingomonas desiccabilis</name>
    <dbReference type="NCBI Taxonomy" id="429134"/>
    <lineage>
        <taxon>Bacteria</taxon>
        <taxon>Pseudomonadati</taxon>
        <taxon>Pseudomonadota</taxon>
        <taxon>Alphaproteobacteria</taxon>
        <taxon>Sphingomonadales</taxon>
        <taxon>Sphingomonadaceae</taxon>
        <taxon>Sphingomonas</taxon>
    </lineage>
</organism>
<dbReference type="PANTHER" id="PTHR30528:SF0">
    <property type="entry name" value="CYTOPLASMIC PROTEIN"/>
    <property type="match status" value="1"/>
</dbReference>
<reference evidence="1 2" key="1">
    <citation type="submission" date="2019-01" db="EMBL/GenBank/DDBJ databases">
        <title>Sphingomonas mucosissima sp. nov. and Sphingomonas desiccabilis sp. nov., from biological soil crusts in the Colorado Plateau, USA.</title>
        <authorList>
            <person name="Zhu D."/>
        </authorList>
    </citation>
    <scope>NUCLEOTIDE SEQUENCE [LARGE SCALE GENOMIC DNA]</scope>
    <source>
        <strain evidence="1 2">CP1D</strain>
    </source>
</reference>
<gene>
    <name evidence="1" type="ORF">EO081_01885</name>
</gene>
<proteinExistence type="predicted"/>
<dbReference type="InterPro" id="IPR009351">
    <property type="entry name" value="AlkZ-like"/>
</dbReference>